<organism evidence="8 9">
    <name type="scientific">Persicobacter diffluens</name>
    <dbReference type="NCBI Taxonomy" id="981"/>
    <lineage>
        <taxon>Bacteria</taxon>
        <taxon>Pseudomonadati</taxon>
        <taxon>Bacteroidota</taxon>
        <taxon>Cytophagia</taxon>
        <taxon>Cytophagales</taxon>
        <taxon>Persicobacteraceae</taxon>
        <taxon>Persicobacter</taxon>
    </lineage>
</organism>
<dbReference type="Gene3D" id="3.10.50.40">
    <property type="match status" value="2"/>
</dbReference>
<dbReference type="RefSeq" id="WP_338237194.1">
    <property type="nucleotide sequence ID" value="NZ_BQKE01000001.1"/>
</dbReference>
<reference evidence="8 9" key="1">
    <citation type="submission" date="2021-12" db="EMBL/GenBank/DDBJ databases">
        <title>Genome sequencing of bacteria with rrn-lacking chromosome and rrn-plasmid.</title>
        <authorList>
            <person name="Anda M."/>
            <person name="Iwasaki W."/>
        </authorList>
    </citation>
    <scope>NUCLEOTIDE SEQUENCE [LARGE SCALE GENOMIC DNA]</scope>
    <source>
        <strain evidence="8 9">NBRC 15940</strain>
    </source>
</reference>
<evidence type="ECO:0000313" key="9">
    <source>
        <dbReference type="Proteomes" id="UP001310022"/>
    </source>
</evidence>
<comment type="catalytic activity">
    <reaction evidence="1 6">
        <text>[protein]-peptidylproline (omega=180) = [protein]-peptidylproline (omega=0)</text>
        <dbReference type="Rhea" id="RHEA:16237"/>
        <dbReference type="Rhea" id="RHEA-COMP:10747"/>
        <dbReference type="Rhea" id="RHEA-COMP:10748"/>
        <dbReference type="ChEBI" id="CHEBI:83833"/>
        <dbReference type="ChEBI" id="CHEBI:83834"/>
        <dbReference type="EC" id="5.2.1.8"/>
    </reaction>
</comment>
<sequence length="391" mass="45317">MRFLKQFAFLFVMASGLLSCSENPRPDETTERNREQDTKMGLLMETLYEDDFTRFGEGLYKHTEVANESGTTVASGELVAVYYELWTIEENEAGQYEEGHLIEKLVQTEVDGRMKNIKTSVVFSEGEREIVKEEDDPLIFQVGSGNTFPLTFNYIADNMRENEEVSFYLTGQYGYGTYSYHKIGVTRWQPLKLKIRVEELFDEEGFEKFEENRILREIDRDRAYYEENFPEFSEVNITENGTHVYTLNRDTIRNQEDTIQRKAKVDIDYTGRLFRFDSLVFDTSIEDTARTWDLYSAGRTYEPFNFEVGVGSVITGWDEAMVELFKYELAVLYIPSSSSYGGTAQGGRLVIPEFLREDLENNSNITIGNLIKPWDPLKFSVEVIEVNNPEE</sequence>
<comment type="caution">
    <text evidence="8">The sequence shown here is derived from an EMBL/GenBank/DDBJ whole genome shotgun (WGS) entry which is preliminary data.</text>
</comment>
<keyword evidence="4 6" id="KW-0697">Rotamase</keyword>
<dbReference type="PANTHER" id="PTHR43811">
    <property type="entry name" value="FKBP-TYPE PEPTIDYL-PROLYL CIS-TRANS ISOMERASE FKPA"/>
    <property type="match status" value="1"/>
</dbReference>
<evidence type="ECO:0000256" key="5">
    <source>
        <dbReference type="ARBA" id="ARBA00023235"/>
    </source>
</evidence>
<dbReference type="InterPro" id="IPR046357">
    <property type="entry name" value="PPIase_dom_sf"/>
</dbReference>
<evidence type="ECO:0000259" key="7">
    <source>
        <dbReference type="PROSITE" id="PS50059"/>
    </source>
</evidence>
<gene>
    <name evidence="8" type="ORF">PEDI_22670</name>
</gene>
<evidence type="ECO:0000313" key="8">
    <source>
        <dbReference type="EMBL" id="GJM61715.1"/>
    </source>
</evidence>
<evidence type="ECO:0000256" key="1">
    <source>
        <dbReference type="ARBA" id="ARBA00000971"/>
    </source>
</evidence>
<evidence type="ECO:0000256" key="2">
    <source>
        <dbReference type="ARBA" id="ARBA00006577"/>
    </source>
</evidence>
<dbReference type="SUPFAM" id="SSF54534">
    <property type="entry name" value="FKBP-like"/>
    <property type="match status" value="2"/>
</dbReference>
<evidence type="ECO:0000256" key="3">
    <source>
        <dbReference type="ARBA" id="ARBA00013194"/>
    </source>
</evidence>
<dbReference type="EC" id="5.2.1.8" evidence="3 6"/>
<dbReference type="PROSITE" id="PS51257">
    <property type="entry name" value="PROKAR_LIPOPROTEIN"/>
    <property type="match status" value="1"/>
</dbReference>
<evidence type="ECO:0000256" key="4">
    <source>
        <dbReference type="ARBA" id="ARBA00023110"/>
    </source>
</evidence>
<dbReference type="EMBL" id="BQKE01000001">
    <property type="protein sequence ID" value="GJM61715.1"/>
    <property type="molecule type" value="Genomic_DNA"/>
</dbReference>
<dbReference type="AlphaFoldDB" id="A0AAN4W0J1"/>
<accession>A0AAN4W0J1</accession>
<keyword evidence="5 6" id="KW-0413">Isomerase</keyword>
<proteinExistence type="inferred from homology"/>
<dbReference type="GO" id="GO:0003755">
    <property type="term" value="F:peptidyl-prolyl cis-trans isomerase activity"/>
    <property type="evidence" value="ECO:0007669"/>
    <property type="project" value="UniProtKB-KW"/>
</dbReference>
<evidence type="ECO:0000256" key="6">
    <source>
        <dbReference type="PROSITE-ProRule" id="PRU00277"/>
    </source>
</evidence>
<comment type="similarity">
    <text evidence="2">Belongs to the FKBP-type PPIase family.</text>
</comment>
<keyword evidence="9" id="KW-1185">Reference proteome</keyword>
<dbReference type="Proteomes" id="UP001310022">
    <property type="component" value="Unassembled WGS sequence"/>
</dbReference>
<dbReference type="Pfam" id="PF00254">
    <property type="entry name" value="FKBP_C"/>
    <property type="match status" value="1"/>
</dbReference>
<name>A0AAN4W0J1_9BACT</name>
<feature type="domain" description="PPIase FKBP-type" evidence="7">
    <location>
        <begin position="262"/>
        <end position="387"/>
    </location>
</feature>
<dbReference type="PROSITE" id="PS50059">
    <property type="entry name" value="FKBP_PPIASE"/>
    <property type="match status" value="1"/>
</dbReference>
<dbReference type="PANTHER" id="PTHR43811:SF19">
    <property type="entry name" value="39 KDA FK506-BINDING NUCLEAR PROTEIN"/>
    <property type="match status" value="1"/>
</dbReference>
<dbReference type="InterPro" id="IPR001179">
    <property type="entry name" value="PPIase_FKBP_dom"/>
</dbReference>
<protein>
    <recommendedName>
        <fullName evidence="3 6">peptidylprolyl isomerase</fullName>
        <ecNumber evidence="3 6">5.2.1.8</ecNumber>
    </recommendedName>
</protein>